<dbReference type="AlphaFoldDB" id="A0A365HDR4"/>
<evidence type="ECO:0000313" key="7">
    <source>
        <dbReference type="EMBL" id="RAY17172.1"/>
    </source>
</evidence>
<accession>A0A365HDR4</accession>
<evidence type="ECO:0000256" key="3">
    <source>
        <dbReference type="ARBA" id="ARBA00022840"/>
    </source>
</evidence>
<dbReference type="CDD" id="cd03214">
    <property type="entry name" value="ABC_Iron-Siderophores_B12_Hemin"/>
    <property type="match status" value="1"/>
</dbReference>
<evidence type="ECO:0000256" key="5">
    <source>
        <dbReference type="SAM" id="MobiDB-lite"/>
    </source>
</evidence>
<dbReference type="SMART" id="SM00382">
    <property type="entry name" value="AAA"/>
    <property type="match status" value="1"/>
</dbReference>
<dbReference type="InterPro" id="IPR027417">
    <property type="entry name" value="P-loop_NTPase"/>
</dbReference>
<dbReference type="PROSITE" id="PS50893">
    <property type="entry name" value="ABC_TRANSPORTER_2"/>
    <property type="match status" value="1"/>
</dbReference>
<evidence type="ECO:0000256" key="2">
    <source>
        <dbReference type="ARBA" id="ARBA00022741"/>
    </source>
</evidence>
<feature type="region of interest" description="Disordered" evidence="5">
    <location>
        <begin position="263"/>
        <end position="300"/>
    </location>
</feature>
<keyword evidence="2" id="KW-0547">Nucleotide-binding</keyword>
<evidence type="ECO:0000259" key="6">
    <source>
        <dbReference type="PROSITE" id="PS50893"/>
    </source>
</evidence>
<proteinExistence type="predicted"/>
<dbReference type="NCBIfam" id="NF010068">
    <property type="entry name" value="PRK13548.1"/>
    <property type="match status" value="1"/>
</dbReference>
<dbReference type="InterPro" id="IPR003593">
    <property type="entry name" value="AAA+_ATPase"/>
</dbReference>
<dbReference type="InterPro" id="IPR003439">
    <property type="entry name" value="ABC_transporter-like_ATP-bd"/>
</dbReference>
<evidence type="ECO:0000256" key="4">
    <source>
        <dbReference type="ARBA" id="ARBA00022967"/>
    </source>
</evidence>
<dbReference type="RefSeq" id="WP_111863225.1">
    <property type="nucleotide sequence ID" value="NZ_QLYX01000001.1"/>
</dbReference>
<protein>
    <submittedName>
        <fullName evidence="7">Heme ABC transporter ATP-binding protein</fullName>
    </submittedName>
</protein>
<keyword evidence="1" id="KW-0813">Transport</keyword>
<dbReference type="GO" id="GO:0016887">
    <property type="term" value="F:ATP hydrolysis activity"/>
    <property type="evidence" value="ECO:0007669"/>
    <property type="project" value="InterPro"/>
</dbReference>
<feature type="domain" description="ABC transporter" evidence="6">
    <location>
        <begin position="22"/>
        <end position="255"/>
    </location>
</feature>
<comment type="caution">
    <text evidence="7">The sequence shown here is derived from an EMBL/GenBank/DDBJ whole genome shotgun (WGS) entry which is preliminary data.</text>
</comment>
<dbReference type="EMBL" id="QLYX01000001">
    <property type="protein sequence ID" value="RAY17172.1"/>
    <property type="molecule type" value="Genomic_DNA"/>
</dbReference>
<dbReference type="PANTHER" id="PTHR42794:SF1">
    <property type="entry name" value="HEMIN IMPORT ATP-BINDING PROTEIN HMUV"/>
    <property type="match status" value="1"/>
</dbReference>
<dbReference type="SUPFAM" id="SSF52540">
    <property type="entry name" value="P-loop containing nucleoside triphosphate hydrolases"/>
    <property type="match status" value="1"/>
</dbReference>
<dbReference type="OrthoDB" id="3475572at2"/>
<feature type="compositionally biased region" description="Basic and acidic residues" evidence="5">
    <location>
        <begin position="281"/>
        <end position="292"/>
    </location>
</feature>
<dbReference type="PANTHER" id="PTHR42794">
    <property type="entry name" value="HEMIN IMPORT ATP-BINDING PROTEIN HMUV"/>
    <property type="match status" value="1"/>
</dbReference>
<dbReference type="Gene3D" id="3.40.50.300">
    <property type="entry name" value="P-loop containing nucleotide triphosphate hydrolases"/>
    <property type="match status" value="1"/>
</dbReference>
<dbReference type="Pfam" id="PF00005">
    <property type="entry name" value="ABC_tran"/>
    <property type="match status" value="1"/>
</dbReference>
<dbReference type="FunFam" id="3.40.50.300:FF:000134">
    <property type="entry name" value="Iron-enterobactin ABC transporter ATP-binding protein"/>
    <property type="match status" value="1"/>
</dbReference>
<evidence type="ECO:0000256" key="1">
    <source>
        <dbReference type="ARBA" id="ARBA00022448"/>
    </source>
</evidence>
<keyword evidence="3 7" id="KW-0067">ATP-binding</keyword>
<keyword evidence="4" id="KW-1278">Translocase</keyword>
<organism evidence="7 8">
    <name type="scientific">Actinomadura craniellae</name>
    <dbReference type="NCBI Taxonomy" id="2231787"/>
    <lineage>
        <taxon>Bacteria</taxon>
        <taxon>Bacillati</taxon>
        <taxon>Actinomycetota</taxon>
        <taxon>Actinomycetes</taxon>
        <taxon>Streptosporangiales</taxon>
        <taxon>Thermomonosporaceae</taxon>
        <taxon>Actinomadura</taxon>
    </lineage>
</organism>
<dbReference type="GO" id="GO:0005524">
    <property type="term" value="F:ATP binding"/>
    <property type="evidence" value="ECO:0007669"/>
    <property type="project" value="UniProtKB-KW"/>
</dbReference>
<gene>
    <name evidence="7" type="ORF">DPM19_03205</name>
</gene>
<reference evidence="7 8" key="1">
    <citation type="submission" date="2018-06" db="EMBL/GenBank/DDBJ databases">
        <title>Actinomadura craniellae sp. nov. isolated from marine sponge Craniella sp.</title>
        <authorList>
            <person name="Li L."/>
            <person name="Xu Q.H."/>
            <person name="Lin H.W."/>
            <person name="Lu Y.H."/>
        </authorList>
    </citation>
    <scope>NUCLEOTIDE SEQUENCE [LARGE SCALE GENOMIC DNA]</scope>
    <source>
        <strain evidence="7 8">LHW63021</strain>
    </source>
</reference>
<evidence type="ECO:0000313" key="8">
    <source>
        <dbReference type="Proteomes" id="UP000251891"/>
    </source>
</evidence>
<name>A0A365HDR4_9ACTN</name>
<keyword evidence="8" id="KW-1185">Reference proteome</keyword>
<dbReference type="Proteomes" id="UP000251891">
    <property type="component" value="Unassembled WGS sequence"/>
</dbReference>
<sequence length="300" mass="32178">MIALRRRRPRLPGPAVPGTVALAAHDVTVQYGEKAVLSSVDLEVRHGEMLALVGPNGAGKSTLLAALAGDTALTGGRVTLQGHPLGSWTTREAAMRRAMLPQQHVLAFPFTVVDVVRMGRTPWTGTVHQEDDDPAVRQAMRDATVTSFADRPFTSLSGGEQARTALARVLAQRATTLLLDEPTAALDIRHQELVFSALAAEAGRGTAVVAVVHDLGLAAAYADRVGVLSQGRLVACGPPRDVLTAPLLSDVYRYRVEVLPHPRTDHPLVLPERPHGTPQAGDDRPPRKEHPWNTDPSPRT</sequence>